<reference evidence="4" key="1">
    <citation type="submission" date="2016-10" db="EMBL/GenBank/DDBJ databases">
        <authorList>
            <person name="Varghese N."/>
            <person name="Submissions S."/>
        </authorList>
    </citation>
    <scope>NUCLEOTIDE SEQUENCE [LARGE SCALE GENOMIC DNA]</scope>
    <source>
        <strain evidence="4">DSM 23664</strain>
    </source>
</reference>
<dbReference type="PANTHER" id="PTHR43404:SF2">
    <property type="entry name" value="LIPOPOLYSACCHARIDE CHOLINEPHOSPHOTRANSFERASE LICD"/>
    <property type="match status" value="1"/>
</dbReference>
<dbReference type="AlphaFoldDB" id="A0A1I1GKM7"/>
<dbReference type="InterPro" id="IPR007074">
    <property type="entry name" value="LicD/FKTN/FKRP_NTP_transf"/>
</dbReference>
<evidence type="ECO:0000259" key="2">
    <source>
        <dbReference type="Pfam" id="PF04991"/>
    </source>
</evidence>
<sequence>MKKITLADQKKNMLEILLYIDQIASDNHLTYSLWGGTMLGAVRHKGYIPWDDDIDISLPRHDYEKLIDILKNKDTYDLYEYSLQEDYNLGWAKLVDKKSIDLKKKYFDSRSTYGISVDIMPIDGLPPEEKEIQALKKKLYRLYLMVRSSAFPSYASSIHSKEACMRLALLFPVYIYTKIRGGKTAVIKEIDTLSKRFRIDDSVKCGHLLSRYKSNMGYPSSIWEEIDEYEFEGFYFKGIADAHTYLSLLYGDDYMEIPPKEKQMIHEEHEFYRKEGLADEYSDDNGQWQRAKNGTEYS</sequence>
<dbReference type="STRING" id="753702.SAMN04488102_10327"/>
<evidence type="ECO:0000313" key="3">
    <source>
        <dbReference type="EMBL" id="SFC09720.1"/>
    </source>
</evidence>
<keyword evidence="4" id="KW-1185">Reference proteome</keyword>
<evidence type="ECO:0000256" key="1">
    <source>
        <dbReference type="SAM" id="MobiDB-lite"/>
    </source>
</evidence>
<dbReference type="Proteomes" id="UP000199612">
    <property type="component" value="Unassembled WGS sequence"/>
</dbReference>
<feature type="domain" description="LicD/FKTN/FKRP nucleotidyltransferase" evidence="2">
    <location>
        <begin position="25"/>
        <end position="251"/>
    </location>
</feature>
<dbReference type="EMBL" id="FOLT01000003">
    <property type="protein sequence ID" value="SFC09720.1"/>
    <property type="molecule type" value="Genomic_DNA"/>
</dbReference>
<dbReference type="Pfam" id="PF04991">
    <property type="entry name" value="LicD"/>
    <property type="match status" value="1"/>
</dbReference>
<dbReference type="GO" id="GO:0009100">
    <property type="term" value="P:glycoprotein metabolic process"/>
    <property type="evidence" value="ECO:0007669"/>
    <property type="project" value="UniProtKB-ARBA"/>
</dbReference>
<dbReference type="RefSeq" id="WP_177188580.1">
    <property type="nucleotide sequence ID" value="NZ_FOLT01000003.1"/>
</dbReference>
<proteinExistence type="predicted"/>
<evidence type="ECO:0000313" key="4">
    <source>
        <dbReference type="Proteomes" id="UP000199612"/>
    </source>
</evidence>
<gene>
    <name evidence="3" type="ORF">SAMN04488102_10327</name>
</gene>
<dbReference type="InterPro" id="IPR052942">
    <property type="entry name" value="LPS_cholinephosphotransferase"/>
</dbReference>
<feature type="region of interest" description="Disordered" evidence="1">
    <location>
        <begin position="276"/>
        <end position="298"/>
    </location>
</feature>
<keyword evidence="3" id="KW-0808">Transferase</keyword>
<dbReference type="GO" id="GO:0016740">
    <property type="term" value="F:transferase activity"/>
    <property type="evidence" value="ECO:0007669"/>
    <property type="project" value="UniProtKB-KW"/>
</dbReference>
<protein>
    <submittedName>
        <fullName evidence="3">Lipopolysaccharide cholinephosphotransferase</fullName>
    </submittedName>
</protein>
<dbReference type="PANTHER" id="PTHR43404">
    <property type="entry name" value="LIPOPOLYSACCHARIDE CHOLINEPHOSPHOTRANSFERASE LICD"/>
    <property type="match status" value="1"/>
</dbReference>
<accession>A0A1I1GKM7</accession>
<feature type="compositionally biased region" description="Polar residues" evidence="1">
    <location>
        <begin position="284"/>
        <end position="298"/>
    </location>
</feature>
<organism evidence="3 4">
    <name type="scientific">Alkalibacterium subtropicum</name>
    <dbReference type="NCBI Taxonomy" id="753702"/>
    <lineage>
        <taxon>Bacteria</taxon>
        <taxon>Bacillati</taxon>
        <taxon>Bacillota</taxon>
        <taxon>Bacilli</taxon>
        <taxon>Lactobacillales</taxon>
        <taxon>Carnobacteriaceae</taxon>
        <taxon>Alkalibacterium</taxon>
    </lineage>
</organism>
<name>A0A1I1GKM7_9LACT</name>